<dbReference type="GO" id="GO:0050661">
    <property type="term" value="F:NADP binding"/>
    <property type="evidence" value="ECO:0007669"/>
    <property type="project" value="InterPro"/>
</dbReference>
<gene>
    <name evidence="2" type="ORF">FJQ54_15440</name>
</gene>
<dbReference type="GO" id="GO:0050660">
    <property type="term" value="F:flavin adenine dinucleotide binding"/>
    <property type="evidence" value="ECO:0007669"/>
    <property type="project" value="InterPro"/>
</dbReference>
<dbReference type="RefSeq" id="WP_140929320.1">
    <property type="nucleotide sequence ID" value="NZ_VFSU01000034.1"/>
</dbReference>
<protein>
    <submittedName>
        <fullName evidence="2">NAD(P)/FAD-dependent oxidoreductase</fullName>
    </submittedName>
</protein>
<organism evidence="2 3">
    <name type="scientific">Sandaracinobacter neustonicus</name>
    <dbReference type="NCBI Taxonomy" id="1715348"/>
    <lineage>
        <taxon>Bacteria</taxon>
        <taxon>Pseudomonadati</taxon>
        <taxon>Pseudomonadota</taxon>
        <taxon>Alphaproteobacteria</taxon>
        <taxon>Sphingomonadales</taxon>
        <taxon>Sphingosinicellaceae</taxon>
        <taxon>Sandaracinobacter</taxon>
    </lineage>
</organism>
<evidence type="ECO:0000313" key="3">
    <source>
        <dbReference type="Proteomes" id="UP000319897"/>
    </source>
</evidence>
<comment type="caution">
    <text evidence="2">The sequence shown here is derived from an EMBL/GenBank/DDBJ whole genome shotgun (WGS) entry which is preliminary data.</text>
</comment>
<dbReference type="Gene3D" id="3.50.50.60">
    <property type="entry name" value="FAD/NAD(P)-binding domain"/>
    <property type="match status" value="2"/>
</dbReference>
<dbReference type="AlphaFoldDB" id="A0A501XDS4"/>
<dbReference type="OrthoDB" id="312624at2"/>
<accession>A0A501XDS4</accession>
<keyword evidence="3" id="KW-1185">Reference proteome</keyword>
<proteinExistence type="predicted"/>
<dbReference type="PANTHER" id="PTHR42877:SF4">
    <property type="entry name" value="FAD_NAD(P)-BINDING DOMAIN-CONTAINING PROTEIN-RELATED"/>
    <property type="match status" value="1"/>
</dbReference>
<sequence>MTKLSRADFEAALVTTHLPTLALCAVQASGDDSLLDLGIPVYDFFGDGMGDFPPEVQAKIRAEADRVLWPILSGEAKMADAPSEARISRMISWIAGGEVPAHYLPFLQEELALDGVDHKAPAPIAAPRKLTALIVGAGMSGLLAAYRLRQAGVEVTIVEANSDVGGTWFLNRYPGVRVDTPNHLYSYSFEPNHDWPEFYSQGEVLLGYFQRFASQHGLRDLIRFNTKVEAAEWDGARGKWRVRTSAGPMESDILISAVGQLNEPRYPDIPGCDSFAGPAFHSARWRPDVDLKGKRVAVIGTGASAFQFVPEIAPEVAHMDVFQRTPPWLGPTDNYHDPVPDAFQWAVEHIPNYDKWYRFWLFWMLTDGIIPNVTAEEGWNGPEGTIGAANAELRAALVEKIAAQVEANPHLLPHVVPSYPFGGKRSLRDNGVWLKALQRDNVELVTTGIDHVEADAVITTDGQRHPADVLIYGTGFHASDFLRSFTVKGLSGKDLHESWAGDARAYLGMMVPGFPNFFMIYGPNTNIVVNGSIIFFSECAVNYITEAARLIAAQGPFTVRQDVHDSFNAKVDAENAMMAWGQQGFTSWYKNASGRVSQNWPFALVHYWQATRSPSPDDLEPVTPDSAPPGQAAA</sequence>
<evidence type="ECO:0000256" key="1">
    <source>
        <dbReference type="SAM" id="MobiDB-lite"/>
    </source>
</evidence>
<dbReference type="PANTHER" id="PTHR42877">
    <property type="entry name" value="L-ORNITHINE N(5)-MONOOXYGENASE-RELATED"/>
    <property type="match status" value="1"/>
</dbReference>
<dbReference type="InterPro" id="IPR036188">
    <property type="entry name" value="FAD/NAD-bd_sf"/>
</dbReference>
<name>A0A501XDS4_9SPHN</name>
<evidence type="ECO:0000313" key="2">
    <source>
        <dbReference type="EMBL" id="TPE58467.1"/>
    </source>
</evidence>
<dbReference type="GO" id="GO:0004499">
    <property type="term" value="F:N,N-dimethylaniline monooxygenase activity"/>
    <property type="evidence" value="ECO:0007669"/>
    <property type="project" value="InterPro"/>
</dbReference>
<dbReference type="Pfam" id="PF13450">
    <property type="entry name" value="NAD_binding_8"/>
    <property type="match status" value="1"/>
</dbReference>
<dbReference type="EMBL" id="VFSU01000034">
    <property type="protein sequence ID" value="TPE58467.1"/>
    <property type="molecule type" value="Genomic_DNA"/>
</dbReference>
<dbReference type="InterPro" id="IPR051209">
    <property type="entry name" value="FAD-bind_Monooxygenase_sf"/>
</dbReference>
<dbReference type="SUPFAM" id="SSF51905">
    <property type="entry name" value="FAD/NAD(P)-binding domain"/>
    <property type="match status" value="1"/>
</dbReference>
<dbReference type="Proteomes" id="UP000319897">
    <property type="component" value="Unassembled WGS sequence"/>
</dbReference>
<reference evidence="2 3" key="1">
    <citation type="submission" date="2019-06" db="EMBL/GenBank/DDBJ databases">
        <authorList>
            <person name="Lee I."/>
            <person name="Jang G.I."/>
            <person name="Hwang C.Y."/>
        </authorList>
    </citation>
    <scope>NUCLEOTIDE SEQUENCE [LARGE SCALE GENOMIC DNA]</scope>
    <source>
        <strain evidence="2 3">PAMC 28131</strain>
    </source>
</reference>
<feature type="region of interest" description="Disordered" evidence="1">
    <location>
        <begin position="613"/>
        <end position="634"/>
    </location>
</feature>